<dbReference type="Proteomes" id="UP000887563">
    <property type="component" value="Unplaced"/>
</dbReference>
<evidence type="ECO:0000313" key="2">
    <source>
        <dbReference type="WBParaSite" id="Minc3s00428g12151"/>
    </source>
</evidence>
<protein>
    <submittedName>
        <fullName evidence="2">Uncharacterized protein</fullName>
    </submittedName>
</protein>
<accession>A0A914LDV8</accession>
<reference evidence="2" key="1">
    <citation type="submission" date="2022-11" db="UniProtKB">
        <authorList>
            <consortium name="WormBaseParasite"/>
        </authorList>
    </citation>
    <scope>IDENTIFICATION</scope>
</reference>
<keyword evidence="1" id="KW-1185">Reference proteome</keyword>
<dbReference type="AlphaFoldDB" id="A0A914LDV8"/>
<evidence type="ECO:0000313" key="1">
    <source>
        <dbReference type="Proteomes" id="UP000887563"/>
    </source>
</evidence>
<name>A0A914LDV8_MELIC</name>
<organism evidence="1 2">
    <name type="scientific">Meloidogyne incognita</name>
    <name type="common">Southern root-knot nematode worm</name>
    <name type="synonym">Oxyuris incognita</name>
    <dbReference type="NCBI Taxonomy" id="6306"/>
    <lineage>
        <taxon>Eukaryota</taxon>
        <taxon>Metazoa</taxon>
        <taxon>Ecdysozoa</taxon>
        <taxon>Nematoda</taxon>
        <taxon>Chromadorea</taxon>
        <taxon>Rhabditida</taxon>
        <taxon>Tylenchina</taxon>
        <taxon>Tylenchomorpha</taxon>
        <taxon>Tylenchoidea</taxon>
        <taxon>Meloidogynidae</taxon>
        <taxon>Meloidogyninae</taxon>
        <taxon>Meloidogyne</taxon>
        <taxon>Meloidogyne incognita group</taxon>
    </lineage>
</organism>
<proteinExistence type="predicted"/>
<sequence>MKELIWGKIVMEKSGLELQQLQNLNIQLMKFCQKKMKRKSRVLKRGKGWKNKRVLNKIWKKITTI</sequence>
<dbReference type="WBParaSite" id="Minc3s00428g12151">
    <property type="protein sequence ID" value="Minc3s00428g12151"/>
    <property type="gene ID" value="Minc3s00428g12151"/>
</dbReference>